<dbReference type="AlphaFoldDB" id="A0A1I3LL51"/>
<proteinExistence type="predicted"/>
<dbReference type="Proteomes" id="UP000242560">
    <property type="component" value="Unassembled WGS sequence"/>
</dbReference>
<keyword evidence="2" id="KW-1185">Reference proteome</keyword>
<evidence type="ECO:0000313" key="1">
    <source>
        <dbReference type="EMBL" id="SFI85433.1"/>
    </source>
</evidence>
<organism evidence="1 2">
    <name type="scientific">Kaistella treverensis</name>
    <dbReference type="NCBI Taxonomy" id="631455"/>
    <lineage>
        <taxon>Bacteria</taxon>
        <taxon>Pseudomonadati</taxon>
        <taxon>Bacteroidota</taxon>
        <taxon>Flavobacteriia</taxon>
        <taxon>Flavobacteriales</taxon>
        <taxon>Weeksellaceae</taxon>
        <taxon>Chryseobacterium group</taxon>
        <taxon>Kaistella</taxon>
    </lineage>
</organism>
<gene>
    <name evidence="1" type="ORF">SAMN05421638_1205</name>
</gene>
<dbReference type="EMBL" id="FORQ01000002">
    <property type="protein sequence ID" value="SFI85433.1"/>
    <property type="molecule type" value="Genomic_DNA"/>
</dbReference>
<protein>
    <submittedName>
        <fullName evidence="1">Uncharacterized protein</fullName>
    </submittedName>
</protein>
<dbReference type="RefSeq" id="WP_262493336.1">
    <property type="nucleotide sequence ID" value="NZ_FORQ01000002.1"/>
</dbReference>
<evidence type="ECO:0000313" key="2">
    <source>
        <dbReference type="Proteomes" id="UP000242560"/>
    </source>
</evidence>
<sequence length="44" mass="5182">MKNDYTLNGKLLKPKQMTVEFLLRYSKNLQVLKTVSKIRIVSKN</sequence>
<accession>A0A1I3LL51</accession>
<name>A0A1I3LL51_9FLAO</name>
<reference evidence="2" key="1">
    <citation type="submission" date="2016-10" db="EMBL/GenBank/DDBJ databases">
        <authorList>
            <person name="Varghese N."/>
            <person name="Submissions S."/>
        </authorList>
    </citation>
    <scope>NUCLEOTIDE SEQUENCE [LARGE SCALE GENOMIC DNA]</scope>
    <source>
        <strain evidence="2">DSM 22251</strain>
    </source>
</reference>